<feature type="binding site" evidence="10">
    <location>
        <position position="346"/>
    </location>
    <ligand>
        <name>Zn(2+)</name>
        <dbReference type="ChEBI" id="CHEBI:29105"/>
        <note>catalytic</note>
    </ligand>
</feature>
<evidence type="ECO:0000313" key="18">
    <source>
        <dbReference type="Proteomes" id="UP001139971"/>
    </source>
</evidence>
<keyword evidence="13" id="KW-0732">Signal</keyword>
<keyword evidence="7 10" id="KW-0862">Zinc</keyword>
<evidence type="ECO:0000256" key="7">
    <source>
        <dbReference type="ARBA" id="ARBA00022833"/>
    </source>
</evidence>
<dbReference type="SUPFAM" id="SSF55486">
    <property type="entry name" value="Metalloproteases ('zincins'), catalytic domain"/>
    <property type="match status" value="1"/>
</dbReference>
<evidence type="ECO:0000256" key="11">
    <source>
        <dbReference type="PIRSR" id="PIRSR634016-4"/>
    </source>
</evidence>
<dbReference type="Pfam" id="PF01433">
    <property type="entry name" value="Peptidase_M1"/>
    <property type="match status" value="1"/>
</dbReference>
<gene>
    <name evidence="17" type="ORF">OD750_001905</name>
</gene>
<keyword evidence="18" id="KW-1185">Reference proteome</keyword>
<dbReference type="InterPro" id="IPR034016">
    <property type="entry name" value="M1_APN-typ"/>
</dbReference>
<dbReference type="InterPro" id="IPR045357">
    <property type="entry name" value="Aminopeptidase_N-like_N"/>
</dbReference>
<dbReference type="GO" id="GO:0016020">
    <property type="term" value="C:membrane"/>
    <property type="evidence" value="ECO:0007669"/>
    <property type="project" value="TreeGrafter"/>
</dbReference>
<keyword evidence="3 12" id="KW-0031">Aminopeptidase</keyword>
<evidence type="ECO:0000256" key="2">
    <source>
        <dbReference type="ARBA" id="ARBA00010136"/>
    </source>
</evidence>
<dbReference type="GO" id="GO:0042277">
    <property type="term" value="F:peptide binding"/>
    <property type="evidence" value="ECO:0007669"/>
    <property type="project" value="TreeGrafter"/>
</dbReference>
<dbReference type="InterPro" id="IPR024571">
    <property type="entry name" value="ERAP1-like_C_dom"/>
</dbReference>
<keyword evidence="5 10" id="KW-0479">Metal-binding</keyword>
<evidence type="ECO:0000259" key="16">
    <source>
        <dbReference type="Pfam" id="PF17900"/>
    </source>
</evidence>
<dbReference type="InterPro" id="IPR001930">
    <property type="entry name" value="Peptidase_M1"/>
</dbReference>
<dbReference type="InterPro" id="IPR027268">
    <property type="entry name" value="Peptidase_M4/M1_CTD_sf"/>
</dbReference>
<dbReference type="PANTHER" id="PTHR11533">
    <property type="entry name" value="PROTEASE M1 ZINC METALLOPROTEASE"/>
    <property type="match status" value="1"/>
</dbReference>
<dbReference type="GO" id="GO:0008270">
    <property type="term" value="F:zinc ion binding"/>
    <property type="evidence" value="ECO:0007669"/>
    <property type="project" value="UniProtKB-UniRule"/>
</dbReference>
<dbReference type="GO" id="GO:0043171">
    <property type="term" value="P:peptide catabolic process"/>
    <property type="evidence" value="ECO:0007669"/>
    <property type="project" value="TreeGrafter"/>
</dbReference>
<feature type="chain" id="PRO_5040897433" description="Aminopeptidase" evidence="13">
    <location>
        <begin position="19"/>
        <end position="893"/>
    </location>
</feature>
<evidence type="ECO:0000259" key="14">
    <source>
        <dbReference type="Pfam" id="PF01433"/>
    </source>
</evidence>
<sequence length="893" mass="97015">MRPLLAACLLIFAASALADDAPRGRLPKTAEPLHYALQFRIDPAADGFAGVTTIRVRLNEAADHLWLHGDSLSVEKVDVTDAAGTAHTGKYAQAKDADGVARIDFGKTLPAQTIDLRIVYRSRYDEHLEGLYKARHADKPYVVTQMEPISARRAFPGFDEPVFKTPYDVTLEVPPGQKGVTNAAQKSAVKLADGWTRLTFETTAKLPTYLIAIGVGPWDVVDAPPIAASRWRDKPVPLRAIAAAGEGPRLKEILGATPQIVAALEDYFGYPYAFGKLDLLAAPDFSAGAMENAGLIIYRDTLMLLDANSPTQLRRSSFEVNTHELAHQWFGDTVTMQWWDDIWLNEAFATWLENRITGRLRPENRADLGMVEGAQYAMRADSLASARRVRQPISGVGDIEDAFDSLTYQKGAAVLGMFEAWLGEETFRSGIRNYVREHEFGNATSDDLIAALAKAGDRDERFGKAMKSFLDQPGVPQVTTSLSCDGGKATLALSQQRYFPAGSKGDAAQRWGVPVCVRLGYGDKTSVQCELLDQASGTMTLADGCPDWYLPNADSRGYYRIAMPAAELGKLTAAVDKLAEREQLGFADAIRAGFERGDVDVAAALAAMRQLAPSKTREISTSLFGTFNWIRDYLSDATTRPALDAFATSLYLPRLRELGYAQRAGENSDDALMRSALAEFLARDVENAQVRAALVEQGRAVLKIGDNGHLTFSAANYDLLGTTLSITVQELGAPAIDALVAEIGRQSDPTLRASMIGALGATRDGKLGDRVRNYVLTDAVKLGEVSRLLGVNQSHPENHAAYWTWLKANFDALVKRMPAKGEGRLVERASDGWCAAAQEKELVEFFAPRAASLTGGDTALARAREKIALCVARREKQGTAGLAAWAKANPPAL</sequence>
<keyword evidence="6 12" id="KW-0378">Hydrolase</keyword>
<name>A0A9X4BFK9_9GAMM</name>
<comment type="cofactor">
    <cofactor evidence="10 12">
        <name>Zn(2+)</name>
        <dbReference type="ChEBI" id="CHEBI:29105"/>
    </cofactor>
    <text evidence="10 12">Binds 1 zinc ion per subunit.</text>
</comment>
<feature type="binding site" evidence="10">
    <location>
        <position position="327"/>
    </location>
    <ligand>
        <name>Zn(2+)</name>
        <dbReference type="ChEBI" id="CHEBI:29105"/>
        <note>catalytic</note>
    </ligand>
</feature>
<protein>
    <recommendedName>
        <fullName evidence="12">Aminopeptidase</fullName>
        <ecNumber evidence="12">3.4.11.-</ecNumber>
    </recommendedName>
</protein>
<feature type="signal peptide" evidence="13">
    <location>
        <begin position="1"/>
        <end position="18"/>
    </location>
</feature>
<keyword evidence="8 12" id="KW-0482">Metalloprotease</keyword>
<evidence type="ECO:0000256" key="5">
    <source>
        <dbReference type="ARBA" id="ARBA00022723"/>
    </source>
</evidence>
<dbReference type="InterPro" id="IPR050344">
    <property type="entry name" value="Peptidase_M1_aminopeptidases"/>
</dbReference>
<dbReference type="PANTHER" id="PTHR11533:SF174">
    <property type="entry name" value="PUROMYCIN-SENSITIVE AMINOPEPTIDASE-RELATED"/>
    <property type="match status" value="1"/>
</dbReference>
<dbReference type="FunFam" id="1.10.390.10:FF:000013">
    <property type="entry name" value="Aminopeptidase N"/>
    <property type="match status" value="1"/>
</dbReference>
<evidence type="ECO:0000256" key="6">
    <source>
        <dbReference type="ARBA" id="ARBA00022801"/>
    </source>
</evidence>
<evidence type="ECO:0000256" key="3">
    <source>
        <dbReference type="ARBA" id="ARBA00022438"/>
    </source>
</evidence>
<organism evidence="17 18">
    <name type="scientific">Tahibacter soli</name>
    <dbReference type="NCBI Taxonomy" id="2983605"/>
    <lineage>
        <taxon>Bacteria</taxon>
        <taxon>Pseudomonadati</taxon>
        <taxon>Pseudomonadota</taxon>
        <taxon>Gammaproteobacteria</taxon>
        <taxon>Lysobacterales</taxon>
        <taxon>Rhodanobacteraceae</taxon>
        <taxon>Tahibacter</taxon>
    </lineage>
</organism>
<dbReference type="InterPro" id="IPR042097">
    <property type="entry name" value="Aminopeptidase_N-like_N_sf"/>
</dbReference>
<feature type="active site" description="Proton acceptor" evidence="9">
    <location>
        <position position="324"/>
    </location>
</feature>
<proteinExistence type="inferred from homology"/>
<feature type="domain" description="ERAP1-like C-terminal" evidence="15">
    <location>
        <begin position="548"/>
        <end position="868"/>
    </location>
</feature>
<keyword evidence="4 12" id="KW-0645">Protease</keyword>
<dbReference type="CDD" id="cd09601">
    <property type="entry name" value="M1_APN-Q_like"/>
    <property type="match status" value="1"/>
</dbReference>
<evidence type="ECO:0000256" key="13">
    <source>
        <dbReference type="SAM" id="SignalP"/>
    </source>
</evidence>
<evidence type="ECO:0000259" key="15">
    <source>
        <dbReference type="Pfam" id="PF11838"/>
    </source>
</evidence>
<evidence type="ECO:0000256" key="8">
    <source>
        <dbReference type="ARBA" id="ARBA00023049"/>
    </source>
</evidence>
<evidence type="ECO:0000256" key="12">
    <source>
        <dbReference type="RuleBase" id="RU364040"/>
    </source>
</evidence>
<dbReference type="Pfam" id="PF17900">
    <property type="entry name" value="Peptidase_M1_N"/>
    <property type="match status" value="1"/>
</dbReference>
<dbReference type="Gene3D" id="1.10.390.10">
    <property type="entry name" value="Neutral Protease Domain 2"/>
    <property type="match status" value="1"/>
</dbReference>
<comment type="similarity">
    <text evidence="2 12">Belongs to the peptidase M1 family.</text>
</comment>
<dbReference type="SUPFAM" id="SSF63737">
    <property type="entry name" value="Leukotriene A4 hydrolase N-terminal domain"/>
    <property type="match status" value="1"/>
</dbReference>
<accession>A0A9X4BFK9</accession>
<comment type="catalytic activity">
    <reaction evidence="1">
        <text>Release of an N-terminal amino acid, Xaa-|-Yaa- from a peptide, amide or arylamide. Xaa is preferably Ala, but may be most amino acids including Pro (slow action). When a terminal hydrophobic residue is followed by a prolyl residue, the two may be released as an intact Xaa-Pro dipeptide.</text>
        <dbReference type="EC" id="3.4.11.2"/>
    </reaction>
</comment>
<dbReference type="Gene3D" id="2.60.40.1910">
    <property type="match status" value="1"/>
</dbReference>
<dbReference type="EMBL" id="JAOVZO020000001">
    <property type="protein sequence ID" value="MDC8011295.1"/>
    <property type="molecule type" value="Genomic_DNA"/>
</dbReference>
<dbReference type="GO" id="GO:0005615">
    <property type="term" value="C:extracellular space"/>
    <property type="evidence" value="ECO:0007669"/>
    <property type="project" value="TreeGrafter"/>
</dbReference>
<reference evidence="17" key="1">
    <citation type="submission" date="2023-02" db="EMBL/GenBank/DDBJ databases">
        <title>Tahibacter soli sp. nov. isolated from soil.</title>
        <authorList>
            <person name="Baek J.H."/>
            <person name="Lee J.K."/>
            <person name="Choi D.G."/>
            <person name="Jeon C.O."/>
        </authorList>
    </citation>
    <scope>NUCLEOTIDE SEQUENCE</scope>
    <source>
        <strain evidence="17">BL</strain>
    </source>
</reference>
<evidence type="ECO:0000256" key="10">
    <source>
        <dbReference type="PIRSR" id="PIRSR634016-3"/>
    </source>
</evidence>
<evidence type="ECO:0000256" key="1">
    <source>
        <dbReference type="ARBA" id="ARBA00000098"/>
    </source>
</evidence>
<feature type="binding site" evidence="10">
    <location>
        <position position="323"/>
    </location>
    <ligand>
        <name>Zn(2+)</name>
        <dbReference type="ChEBI" id="CHEBI:29105"/>
        <note>catalytic</note>
    </ligand>
</feature>
<evidence type="ECO:0000313" key="17">
    <source>
        <dbReference type="EMBL" id="MDC8011295.1"/>
    </source>
</evidence>
<evidence type="ECO:0000256" key="4">
    <source>
        <dbReference type="ARBA" id="ARBA00022670"/>
    </source>
</evidence>
<dbReference type="Pfam" id="PF11838">
    <property type="entry name" value="ERAP1_C"/>
    <property type="match status" value="1"/>
</dbReference>
<dbReference type="InterPro" id="IPR014782">
    <property type="entry name" value="Peptidase_M1_dom"/>
</dbReference>
<feature type="site" description="Transition state stabilizer" evidence="11">
    <location>
        <position position="408"/>
    </location>
</feature>
<evidence type="ECO:0000256" key="9">
    <source>
        <dbReference type="PIRSR" id="PIRSR634016-1"/>
    </source>
</evidence>
<feature type="domain" description="Aminopeptidase N-like N-terminal" evidence="16">
    <location>
        <begin position="32"/>
        <end position="210"/>
    </location>
</feature>
<comment type="caution">
    <text evidence="17">The sequence shown here is derived from an EMBL/GenBank/DDBJ whole genome shotgun (WGS) entry which is preliminary data.</text>
</comment>
<dbReference type="GO" id="GO:0070006">
    <property type="term" value="F:metalloaminopeptidase activity"/>
    <property type="evidence" value="ECO:0007669"/>
    <property type="project" value="TreeGrafter"/>
</dbReference>
<feature type="domain" description="Peptidase M1 membrane alanine aminopeptidase" evidence="14">
    <location>
        <begin position="256"/>
        <end position="467"/>
    </location>
</feature>
<dbReference type="PRINTS" id="PR00756">
    <property type="entry name" value="ALADIPTASE"/>
</dbReference>
<dbReference type="GO" id="GO:0006508">
    <property type="term" value="P:proteolysis"/>
    <property type="evidence" value="ECO:0007669"/>
    <property type="project" value="UniProtKB-KW"/>
</dbReference>
<dbReference type="GO" id="GO:0005737">
    <property type="term" value="C:cytoplasm"/>
    <property type="evidence" value="ECO:0007669"/>
    <property type="project" value="TreeGrafter"/>
</dbReference>
<dbReference type="GO" id="GO:0016285">
    <property type="term" value="F:alanyl aminopeptidase activity"/>
    <property type="evidence" value="ECO:0007669"/>
    <property type="project" value="UniProtKB-EC"/>
</dbReference>
<dbReference type="Gene3D" id="2.60.40.1730">
    <property type="entry name" value="tricorn interacting facor f3 domain"/>
    <property type="match status" value="1"/>
</dbReference>
<dbReference type="RefSeq" id="WP_263543683.1">
    <property type="nucleotide sequence ID" value="NZ_JAOVZO020000001.1"/>
</dbReference>
<dbReference type="Proteomes" id="UP001139971">
    <property type="component" value="Unassembled WGS sequence"/>
</dbReference>
<dbReference type="AlphaFoldDB" id="A0A9X4BFK9"/>
<dbReference type="Gene3D" id="1.25.50.20">
    <property type="match status" value="1"/>
</dbReference>
<dbReference type="EC" id="3.4.11.-" evidence="12"/>